<keyword evidence="4 9" id="KW-0378">Hydrolase</keyword>
<dbReference type="InterPro" id="IPR003593">
    <property type="entry name" value="AAA+_ATPase"/>
</dbReference>
<evidence type="ECO:0000256" key="8">
    <source>
        <dbReference type="ARBA" id="ARBA00023204"/>
    </source>
</evidence>
<evidence type="ECO:0000256" key="4">
    <source>
        <dbReference type="ARBA" id="ARBA00022801"/>
    </source>
</evidence>
<dbReference type="RefSeq" id="WP_323733213.1">
    <property type="nucleotide sequence ID" value="NZ_CP110820.1"/>
</dbReference>
<dbReference type="SMART" id="SM00382">
    <property type="entry name" value="AAA"/>
    <property type="match status" value="1"/>
</dbReference>
<keyword evidence="12" id="KW-1185">Reference proteome</keyword>
<dbReference type="EC" id="3.6.4.-" evidence="9"/>
<feature type="binding site" evidence="9">
    <location>
        <position position="221"/>
    </location>
    <ligand>
        <name>ATP</name>
        <dbReference type="ChEBI" id="CHEBI:30616"/>
    </ligand>
</feature>
<evidence type="ECO:0000256" key="9">
    <source>
        <dbReference type="HAMAP-Rule" id="MF_00016"/>
    </source>
</evidence>
<dbReference type="Pfam" id="PF05496">
    <property type="entry name" value="RuvB_N"/>
    <property type="match status" value="1"/>
</dbReference>
<dbReference type="PANTHER" id="PTHR42848:SF1">
    <property type="entry name" value="HOLLIDAY JUNCTION BRANCH MIGRATION COMPLEX SUBUNIT RUVB"/>
    <property type="match status" value="1"/>
</dbReference>
<feature type="binding site" evidence="9">
    <location>
        <position position="69"/>
    </location>
    <ligand>
        <name>ATP</name>
        <dbReference type="ChEBI" id="CHEBI:30616"/>
    </ligand>
</feature>
<keyword evidence="6 9" id="KW-0238">DNA-binding</keyword>
<dbReference type="PANTHER" id="PTHR42848">
    <property type="match status" value="1"/>
</dbReference>
<proteinExistence type="inferred from homology"/>
<dbReference type="InterPro" id="IPR036388">
    <property type="entry name" value="WH-like_DNA-bd_sf"/>
</dbReference>
<gene>
    <name evidence="9" type="primary">ruvB</name>
    <name evidence="11" type="ORF">Bandiella_00512</name>
</gene>
<sequence length="342" mass="38263">MQIPGNDIIRKNFIKDDGNETHIRPSQLGEFIGQKKIVENLTVFIGAAKYREETLDHVLFHGPPGLGKTTLAQIIAKEVNANIKITSGPMLSKTRELAAVLTNLEENDVLFIDEIHRMASSVEEVLYPAMEDFYIDLIIGDGPAARTVKINLPKFTLIGATTRLGLLTNPLRDRFGITFQLDFYSQNELEYVIKRAAKIFDINISEEAAKEIAKCSRGTPRIAVKLLRRIRDYANFANKDCINIDLVKSSLRNLHIDSIGLDTLDYKYINFISNSYNGGPVGIDTLAAALSEEKDTIEDTVEPYLLQIGFINRTPRGRILTNLCLKHMGLSIADKELELGLE</sequence>
<comment type="similarity">
    <text evidence="9">Belongs to the RuvB family.</text>
</comment>
<reference evidence="11 12" key="1">
    <citation type="submission" date="2022-11" db="EMBL/GenBank/DDBJ databases">
        <title>Host association and intracellularity evolved multiple times independently in the Rickettsiales.</title>
        <authorList>
            <person name="Castelli M."/>
            <person name="Nardi T."/>
            <person name="Gammuto L."/>
            <person name="Bellinzona G."/>
            <person name="Sabaneyeva E."/>
            <person name="Potekhin A."/>
            <person name="Serra V."/>
            <person name="Petroni G."/>
            <person name="Sassera D."/>
        </authorList>
    </citation>
    <scope>NUCLEOTIDE SEQUENCE [LARGE SCALE GENOMIC DNA]</scope>
    <source>
        <strain evidence="11 12">NDG2</strain>
    </source>
</reference>
<dbReference type="InterPro" id="IPR004605">
    <property type="entry name" value="DNA_helicase_Holl-junc_RuvB"/>
</dbReference>
<dbReference type="EMBL" id="CP110820">
    <property type="protein sequence ID" value="WPX96400.1"/>
    <property type="molecule type" value="Genomic_DNA"/>
</dbReference>
<feature type="binding site" evidence="9">
    <location>
        <position position="318"/>
    </location>
    <ligand>
        <name>DNA</name>
        <dbReference type="ChEBI" id="CHEBI:16991"/>
    </ligand>
</feature>
<dbReference type="InterPro" id="IPR036390">
    <property type="entry name" value="WH_DNA-bd_sf"/>
</dbReference>
<dbReference type="Gene3D" id="1.10.8.60">
    <property type="match status" value="1"/>
</dbReference>
<comment type="function">
    <text evidence="9">The RuvA-RuvB-RuvC complex processes Holliday junction (HJ) DNA during genetic recombination and DNA repair, while the RuvA-RuvB complex plays an important role in the rescue of blocked DNA replication forks via replication fork reversal (RFR). RuvA specifically binds to HJ cruciform DNA, conferring on it an open structure. The RuvB hexamer acts as an ATP-dependent pump, pulling dsDNA into and through the RuvAB complex. RuvB forms 2 homohexamers on either side of HJ DNA bound by 1 or 2 RuvA tetramers; 4 subunits per hexamer contact DNA at a time. Coordinated motions by a converter formed by DNA-disengaged RuvB subunits stimulates ATP hydrolysis and nucleotide exchange. Immobilization of the converter enables RuvB to convert the ATP-contained energy into a lever motion, pulling 2 nucleotides of DNA out of the RuvA tetramer per ATP hydrolyzed, thus driving DNA branch migration. The RuvB motors rotate together with the DNA substrate, which together with the progressing nucleotide cycle form the mechanistic basis for DNA recombination by continuous HJ branch migration. Branch migration allows RuvC to scan DNA until it finds its consensus sequence, where it cleaves and resolves cruciform DNA.</text>
</comment>
<dbReference type="InterPro" id="IPR027417">
    <property type="entry name" value="P-loop_NTPase"/>
</dbReference>
<feature type="binding site" evidence="9">
    <location>
        <begin position="131"/>
        <end position="133"/>
    </location>
    <ligand>
        <name>ATP</name>
        <dbReference type="ChEBI" id="CHEBI:30616"/>
    </ligand>
</feature>
<comment type="subunit">
    <text evidence="9">Homohexamer. Forms an RuvA(8)-RuvB(12)-Holliday junction (HJ) complex. HJ DNA is sandwiched between 2 RuvA tetramers; dsDNA enters through RuvA and exits via RuvB. An RuvB hexamer assembles on each DNA strand where it exits the tetramer. Each RuvB hexamer is contacted by two RuvA subunits (via domain III) on 2 adjacent RuvB subunits; this complex drives branch migration. In the full resolvosome a probable DNA-RuvA(4)-RuvB(12)-RuvC(2) complex forms which resolves the HJ.</text>
</comment>
<keyword evidence="5 9" id="KW-0067">ATP-binding</keyword>
<feature type="binding site" evidence="9">
    <location>
        <position position="65"/>
    </location>
    <ligand>
        <name>ATP</name>
        <dbReference type="ChEBI" id="CHEBI:30616"/>
    </ligand>
</feature>
<dbReference type="Proteomes" id="UP001327219">
    <property type="component" value="Chromosome"/>
</dbReference>
<accession>A0ABZ0UJV8</accession>
<evidence type="ECO:0000256" key="7">
    <source>
        <dbReference type="ARBA" id="ARBA00023172"/>
    </source>
</evidence>
<dbReference type="Gene3D" id="1.10.10.10">
    <property type="entry name" value="Winged helix-like DNA-binding domain superfamily/Winged helix DNA-binding domain"/>
    <property type="match status" value="1"/>
</dbReference>
<comment type="catalytic activity">
    <reaction evidence="9">
        <text>ATP + H2O = ADP + phosphate + H(+)</text>
        <dbReference type="Rhea" id="RHEA:13065"/>
        <dbReference type="ChEBI" id="CHEBI:15377"/>
        <dbReference type="ChEBI" id="CHEBI:15378"/>
        <dbReference type="ChEBI" id="CHEBI:30616"/>
        <dbReference type="ChEBI" id="CHEBI:43474"/>
        <dbReference type="ChEBI" id="CHEBI:456216"/>
    </reaction>
</comment>
<name>A0ABZ0UJV8_9RICK</name>
<feature type="binding site" evidence="9">
    <location>
        <position position="23"/>
    </location>
    <ligand>
        <name>ATP</name>
        <dbReference type="ChEBI" id="CHEBI:30616"/>
    </ligand>
</feature>
<feature type="region of interest" description="Small ATPAse domain (RuvB-S)" evidence="9">
    <location>
        <begin position="185"/>
        <end position="255"/>
    </location>
</feature>
<keyword evidence="2 9" id="KW-0547">Nucleotide-binding</keyword>
<dbReference type="SUPFAM" id="SSF52540">
    <property type="entry name" value="P-loop containing nucleoside triphosphate hydrolases"/>
    <property type="match status" value="1"/>
</dbReference>
<feature type="binding site" evidence="9">
    <location>
        <position position="174"/>
    </location>
    <ligand>
        <name>ATP</name>
        <dbReference type="ChEBI" id="CHEBI:30616"/>
    </ligand>
</feature>
<evidence type="ECO:0000256" key="3">
    <source>
        <dbReference type="ARBA" id="ARBA00022763"/>
    </source>
</evidence>
<evidence type="ECO:0000256" key="5">
    <source>
        <dbReference type="ARBA" id="ARBA00022840"/>
    </source>
</evidence>
<evidence type="ECO:0000313" key="12">
    <source>
        <dbReference type="Proteomes" id="UP001327219"/>
    </source>
</evidence>
<keyword evidence="3 9" id="KW-0227">DNA damage</keyword>
<keyword evidence="1 9" id="KW-0963">Cytoplasm</keyword>
<evidence type="ECO:0000256" key="6">
    <source>
        <dbReference type="ARBA" id="ARBA00023125"/>
    </source>
</evidence>
<organism evidence="11 12">
    <name type="scientific">Candidatus Bandiella euplotis</name>
    <dbReference type="NCBI Taxonomy" id="1664265"/>
    <lineage>
        <taxon>Bacteria</taxon>
        <taxon>Pseudomonadati</taxon>
        <taxon>Pseudomonadota</taxon>
        <taxon>Alphaproteobacteria</taxon>
        <taxon>Rickettsiales</taxon>
        <taxon>Candidatus Midichloriaceae</taxon>
        <taxon>Candidatus Bandiella</taxon>
    </lineage>
</organism>
<dbReference type="NCBIfam" id="NF000868">
    <property type="entry name" value="PRK00080.1"/>
    <property type="match status" value="1"/>
</dbReference>
<feature type="binding site" evidence="9">
    <location>
        <position position="68"/>
    </location>
    <ligand>
        <name>ATP</name>
        <dbReference type="ChEBI" id="CHEBI:30616"/>
    </ligand>
</feature>
<evidence type="ECO:0000313" key="11">
    <source>
        <dbReference type="EMBL" id="WPX96400.1"/>
    </source>
</evidence>
<dbReference type="InterPro" id="IPR041445">
    <property type="entry name" value="AAA_lid_4"/>
</dbReference>
<dbReference type="HAMAP" id="MF_00016">
    <property type="entry name" value="DNA_HJ_migration_RuvB"/>
    <property type="match status" value="1"/>
</dbReference>
<feature type="binding site" evidence="9">
    <location>
        <position position="313"/>
    </location>
    <ligand>
        <name>DNA</name>
        <dbReference type="ChEBI" id="CHEBI:16991"/>
    </ligand>
</feature>
<keyword evidence="11" id="KW-0347">Helicase</keyword>
<protein>
    <recommendedName>
        <fullName evidence="9">Holliday junction branch migration complex subunit RuvB</fullName>
        <ecNumber evidence="9">3.6.4.-</ecNumber>
    </recommendedName>
</protein>
<dbReference type="Pfam" id="PF17864">
    <property type="entry name" value="AAA_lid_4"/>
    <property type="match status" value="1"/>
</dbReference>
<dbReference type="Gene3D" id="3.40.50.300">
    <property type="entry name" value="P-loop containing nucleotide triphosphate hydrolases"/>
    <property type="match status" value="1"/>
</dbReference>
<dbReference type="SUPFAM" id="SSF46785">
    <property type="entry name" value="Winged helix' DNA-binding domain"/>
    <property type="match status" value="1"/>
</dbReference>
<dbReference type="GO" id="GO:0004386">
    <property type="term" value="F:helicase activity"/>
    <property type="evidence" value="ECO:0007669"/>
    <property type="project" value="UniProtKB-KW"/>
</dbReference>
<keyword evidence="8 9" id="KW-0234">DNA repair</keyword>
<dbReference type="InterPro" id="IPR008824">
    <property type="entry name" value="RuvB-like_N"/>
</dbReference>
<evidence type="ECO:0000256" key="2">
    <source>
        <dbReference type="ARBA" id="ARBA00022741"/>
    </source>
</evidence>
<feature type="binding site" evidence="9">
    <location>
        <position position="69"/>
    </location>
    <ligand>
        <name>Mg(2+)</name>
        <dbReference type="ChEBI" id="CHEBI:18420"/>
    </ligand>
</feature>
<dbReference type="Pfam" id="PF05491">
    <property type="entry name" value="WHD_RuvB"/>
    <property type="match status" value="1"/>
</dbReference>
<comment type="domain">
    <text evidence="9">Has 3 domains, the large (RuvB-L) and small ATPase (RuvB-S) domains and the C-terminal head (RuvB-H) domain. The head domain binds DNA, while the ATPase domains jointly bind ATP, ADP or are empty depending on the state of the subunit in the translocation cycle. During a single DNA translocation step the structure of each domain remains the same, but their relative positions change.</text>
</comment>
<evidence type="ECO:0000256" key="1">
    <source>
        <dbReference type="ARBA" id="ARBA00022490"/>
    </source>
</evidence>
<dbReference type="CDD" id="cd00009">
    <property type="entry name" value="AAA"/>
    <property type="match status" value="1"/>
</dbReference>
<comment type="subcellular location">
    <subcellularLocation>
        <location evidence="9">Cytoplasm</location>
    </subcellularLocation>
</comment>
<feature type="domain" description="AAA+ ATPase" evidence="10">
    <location>
        <begin position="54"/>
        <end position="185"/>
    </location>
</feature>
<feature type="binding site" evidence="9">
    <location>
        <position position="184"/>
    </location>
    <ligand>
        <name>ATP</name>
        <dbReference type="ChEBI" id="CHEBI:30616"/>
    </ligand>
</feature>
<dbReference type="InterPro" id="IPR008823">
    <property type="entry name" value="RuvB_wg_C"/>
</dbReference>
<comment type="caution">
    <text evidence="9">Lacks conserved residue(s) required for the propagation of feature annotation.</text>
</comment>
<keyword evidence="7 9" id="KW-0233">DNA recombination</keyword>
<feature type="binding site" evidence="9">
    <location>
        <position position="24"/>
    </location>
    <ligand>
        <name>ATP</name>
        <dbReference type="ChEBI" id="CHEBI:30616"/>
    </ligand>
</feature>
<dbReference type="NCBIfam" id="TIGR00635">
    <property type="entry name" value="ruvB"/>
    <property type="match status" value="1"/>
</dbReference>
<evidence type="ECO:0000259" key="10">
    <source>
        <dbReference type="SMART" id="SM00382"/>
    </source>
</evidence>
<feature type="region of interest" description="Head domain (RuvB-H)" evidence="9">
    <location>
        <begin position="258"/>
        <end position="342"/>
    </location>
</feature>
<feature type="binding site" evidence="9">
    <location>
        <position position="70"/>
    </location>
    <ligand>
        <name>ATP</name>
        <dbReference type="ChEBI" id="CHEBI:30616"/>
    </ligand>
</feature>